<dbReference type="EMBL" id="BGPR01069425">
    <property type="protein sequence ID" value="GBO43072.1"/>
    <property type="molecule type" value="Genomic_DNA"/>
</dbReference>
<keyword evidence="2" id="KW-1185">Reference proteome</keyword>
<organism evidence="1 2">
    <name type="scientific">Araneus ventricosus</name>
    <name type="common">Orbweaver spider</name>
    <name type="synonym">Epeira ventricosa</name>
    <dbReference type="NCBI Taxonomy" id="182803"/>
    <lineage>
        <taxon>Eukaryota</taxon>
        <taxon>Metazoa</taxon>
        <taxon>Ecdysozoa</taxon>
        <taxon>Arthropoda</taxon>
        <taxon>Chelicerata</taxon>
        <taxon>Arachnida</taxon>
        <taxon>Araneae</taxon>
        <taxon>Araneomorphae</taxon>
        <taxon>Entelegynae</taxon>
        <taxon>Araneoidea</taxon>
        <taxon>Araneidae</taxon>
        <taxon>Araneus</taxon>
    </lineage>
</organism>
<dbReference type="AlphaFoldDB" id="A0A4Y2X4Z6"/>
<dbReference type="Proteomes" id="UP000499080">
    <property type="component" value="Unassembled WGS sequence"/>
</dbReference>
<comment type="caution">
    <text evidence="1">The sequence shown here is derived from an EMBL/GenBank/DDBJ whole genome shotgun (WGS) entry which is preliminary data.</text>
</comment>
<sequence length="38" mass="4183">GSSVASERLESALNNAGSDERCRLTDKLIAESLYEQIR</sequence>
<name>A0A4Y2X4Z6_ARAVE</name>
<gene>
    <name evidence="1" type="ORF">AVEN_48365_1</name>
</gene>
<protein>
    <submittedName>
        <fullName evidence="1">Uncharacterized protein</fullName>
    </submittedName>
</protein>
<proteinExistence type="predicted"/>
<reference evidence="1 2" key="1">
    <citation type="journal article" date="2019" name="Sci. Rep.">
        <title>Orb-weaving spider Araneus ventricosus genome elucidates the spidroin gene catalogue.</title>
        <authorList>
            <person name="Kono N."/>
            <person name="Nakamura H."/>
            <person name="Ohtoshi R."/>
            <person name="Moran D.A.P."/>
            <person name="Shinohara A."/>
            <person name="Yoshida Y."/>
            <person name="Fujiwara M."/>
            <person name="Mori M."/>
            <person name="Tomita M."/>
            <person name="Arakawa K."/>
        </authorList>
    </citation>
    <scope>NUCLEOTIDE SEQUENCE [LARGE SCALE GENOMIC DNA]</scope>
</reference>
<feature type="non-terminal residue" evidence="1">
    <location>
        <position position="1"/>
    </location>
</feature>
<evidence type="ECO:0000313" key="1">
    <source>
        <dbReference type="EMBL" id="GBO43072.1"/>
    </source>
</evidence>
<accession>A0A4Y2X4Z6</accession>
<evidence type="ECO:0000313" key="2">
    <source>
        <dbReference type="Proteomes" id="UP000499080"/>
    </source>
</evidence>